<dbReference type="InterPro" id="IPR036388">
    <property type="entry name" value="WH-like_DNA-bd_sf"/>
</dbReference>
<proteinExistence type="predicted"/>
<dbReference type="PROSITE" id="PS51063">
    <property type="entry name" value="HTH_CRP_2"/>
    <property type="match status" value="1"/>
</dbReference>
<evidence type="ECO:0000256" key="3">
    <source>
        <dbReference type="ARBA" id="ARBA00023163"/>
    </source>
</evidence>
<feature type="domain" description="HTH crp-type" evidence="6">
    <location>
        <begin position="155"/>
        <end position="225"/>
    </location>
</feature>
<evidence type="ECO:0000256" key="4">
    <source>
        <dbReference type="SAM" id="MobiDB-lite"/>
    </source>
</evidence>
<name>A0A7Y6NRI7_9BURK</name>
<evidence type="ECO:0000313" key="7">
    <source>
        <dbReference type="EMBL" id="NUZ08011.1"/>
    </source>
</evidence>
<dbReference type="PANTHER" id="PTHR24567:SF68">
    <property type="entry name" value="DNA-BINDING TRANSCRIPTIONAL DUAL REGULATOR CRP"/>
    <property type="match status" value="1"/>
</dbReference>
<gene>
    <name evidence="7" type="ORF">HQN59_19785</name>
</gene>
<protein>
    <submittedName>
        <fullName evidence="7">Crp/Fnr family transcriptional regulator</fullName>
    </submittedName>
</protein>
<dbReference type="InterPro" id="IPR000595">
    <property type="entry name" value="cNMP-bd_dom"/>
</dbReference>
<feature type="region of interest" description="Disordered" evidence="4">
    <location>
        <begin position="234"/>
        <end position="264"/>
    </location>
</feature>
<organism evidence="7 8">
    <name type="scientific">Piscinibacter koreensis</name>
    <dbReference type="NCBI Taxonomy" id="2742824"/>
    <lineage>
        <taxon>Bacteria</taxon>
        <taxon>Pseudomonadati</taxon>
        <taxon>Pseudomonadota</taxon>
        <taxon>Betaproteobacteria</taxon>
        <taxon>Burkholderiales</taxon>
        <taxon>Sphaerotilaceae</taxon>
        <taxon>Piscinibacter</taxon>
    </lineage>
</organism>
<dbReference type="GO" id="GO:0005829">
    <property type="term" value="C:cytosol"/>
    <property type="evidence" value="ECO:0007669"/>
    <property type="project" value="TreeGrafter"/>
</dbReference>
<keyword evidence="3" id="KW-0804">Transcription</keyword>
<dbReference type="PANTHER" id="PTHR24567">
    <property type="entry name" value="CRP FAMILY TRANSCRIPTIONAL REGULATORY PROTEIN"/>
    <property type="match status" value="1"/>
</dbReference>
<dbReference type="PROSITE" id="PS50042">
    <property type="entry name" value="CNMP_BINDING_3"/>
    <property type="match status" value="1"/>
</dbReference>
<dbReference type="InterPro" id="IPR018490">
    <property type="entry name" value="cNMP-bd_dom_sf"/>
</dbReference>
<dbReference type="CDD" id="cd00038">
    <property type="entry name" value="CAP_ED"/>
    <property type="match status" value="1"/>
</dbReference>
<sequence>MPSSPHDPGLSLGELLEGSGWFPILAPDSRQAVRNALREFSVATGEAVSHQGEVPHGWCGVLDGLIKLASVDTEGRGVTFTGLAPGGWFGEATLLREAPFSVDAVALRASRIVMLPADVFFQLLQADFAFSRFIMTLLSERLHWFMGHCYANRTHDSHARVARALVGLFQPAACMCRLTELRISQEELAYIAGVSRQSCNRALRELREARLLAVDYGIMRLLDAGRLRRLVESPAPGAHRQRAGTRHSAHAGSAEHAARGQRRA</sequence>
<dbReference type="Pfam" id="PF00027">
    <property type="entry name" value="cNMP_binding"/>
    <property type="match status" value="1"/>
</dbReference>
<dbReference type="SMART" id="SM00100">
    <property type="entry name" value="cNMP"/>
    <property type="match status" value="1"/>
</dbReference>
<dbReference type="EMBL" id="JABWMJ010000010">
    <property type="protein sequence ID" value="NUZ08011.1"/>
    <property type="molecule type" value="Genomic_DNA"/>
</dbReference>
<dbReference type="SUPFAM" id="SSF51206">
    <property type="entry name" value="cAMP-binding domain-like"/>
    <property type="match status" value="1"/>
</dbReference>
<dbReference type="Proteomes" id="UP000529637">
    <property type="component" value="Unassembled WGS sequence"/>
</dbReference>
<dbReference type="RefSeq" id="WP_176070846.1">
    <property type="nucleotide sequence ID" value="NZ_JABWMJ010000010.1"/>
</dbReference>
<dbReference type="Gene3D" id="2.60.120.10">
    <property type="entry name" value="Jelly Rolls"/>
    <property type="match status" value="1"/>
</dbReference>
<dbReference type="Pfam" id="PF13545">
    <property type="entry name" value="HTH_Crp_2"/>
    <property type="match status" value="1"/>
</dbReference>
<accession>A0A7Y6NRI7</accession>
<dbReference type="InterPro" id="IPR050397">
    <property type="entry name" value="Env_Response_Regulators"/>
</dbReference>
<comment type="caution">
    <text evidence="7">The sequence shown here is derived from an EMBL/GenBank/DDBJ whole genome shotgun (WGS) entry which is preliminary data.</text>
</comment>
<dbReference type="GO" id="GO:0003700">
    <property type="term" value="F:DNA-binding transcription factor activity"/>
    <property type="evidence" value="ECO:0007669"/>
    <property type="project" value="TreeGrafter"/>
</dbReference>
<keyword evidence="8" id="KW-1185">Reference proteome</keyword>
<evidence type="ECO:0000256" key="1">
    <source>
        <dbReference type="ARBA" id="ARBA00023015"/>
    </source>
</evidence>
<feature type="domain" description="Cyclic nucleotide-binding" evidence="5">
    <location>
        <begin position="21"/>
        <end position="124"/>
    </location>
</feature>
<reference evidence="7 8" key="1">
    <citation type="submission" date="2020-06" db="EMBL/GenBank/DDBJ databases">
        <title>Schlegella sp. ID0723 isolated from air conditioner.</title>
        <authorList>
            <person name="Kim D.Y."/>
            <person name="Kim D.-U."/>
        </authorList>
    </citation>
    <scope>NUCLEOTIDE SEQUENCE [LARGE SCALE GENOMIC DNA]</scope>
    <source>
        <strain evidence="7 8">ID0723</strain>
    </source>
</reference>
<dbReference type="AlphaFoldDB" id="A0A7Y6NRI7"/>
<keyword evidence="1" id="KW-0805">Transcription regulation</keyword>
<dbReference type="InterPro" id="IPR014710">
    <property type="entry name" value="RmlC-like_jellyroll"/>
</dbReference>
<keyword evidence="2" id="KW-0238">DNA-binding</keyword>
<evidence type="ECO:0000259" key="6">
    <source>
        <dbReference type="PROSITE" id="PS51063"/>
    </source>
</evidence>
<dbReference type="SUPFAM" id="SSF46785">
    <property type="entry name" value="Winged helix' DNA-binding domain"/>
    <property type="match status" value="1"/>
</dbReference>
<dbReference type="Gene3D" id="1.10.10.10">
    <property type="entry name" value="Winged helix-like DNA-binding domain superfamily/Winged helix DNA-binding domain"/>
    <property type="match status" value="1"/>
</dbReference>
<evidence type="ECO:0000313" key="8">
    <source>
        <dbReference type="Proteomes" id="UP000529637"/>
    </source>
</evidence>
<feature type="compositionally biased region" description="Basic residues" evidence="4">
    <location>
        <begin position="239"/>
        <end position="249"/>
    </location>
</feature>
<evidence type="ECO:0000256" key="2">
    <source>
        <dbReference type="ARBA" id="ARBA00023125"/>
    </source>
</evidence>
<dbReference type="GO" id="GO:0003677">
    <property type="term" value="F:DNA binding"/>
    <property type="evidence" value="ECO:0007669"/>
    <property type="project" value="UniProtKB-KW"/>
</dbReference>
<dbReference type="InterPro" id="IPR012318">
    <property type="entry name" value="HTH_CRP"/>
</dbReference>
<evidence type="ECO:0000259" key="5">
    <source>
        <dbReference type="PROSITE" id="PS50042"/>
    </source>
</evidence>
<dbReference type="InterPro" id="IPR036390">
    <property type="entry name" value="WH_DNA-bd_sf"/>
</dbReference>